<dbReference type="InterPro" id="IPR036388">
    <property type="entry name" value="WH-like_DNA-bd_sf"/>
</dbReference>
<dbReference type="InterPro" id="IPR036390">
    <property type="entry name" value="WH_DNA-bd_sf"/>
</dbReference>
<organism evidence="3 4">
    <name type="scientific">Knoellia flava</name>
    <dbReference type="NCBI Taxonomy" id="913969"/>
    <lineage>
        <taxon>Bacteria</taxon>
        <taxon>Bacillati</taxon>
        <taxon>Actinomycetota</taxon>
        <taxon>Actinomycetes</taxon>
        <taxon>Micrococcales</taxon>
        <taxon>Intrasporangiaceae</taxon>
        <taxon>Knoellia</taxon>
    </lineage>
</organism>
<feature type="region of interest" description="Disordered" evidence="1">
    <location>
        <begin position="1"/>
        <end position="22"/>
    </location>
</feature>
<dbReference type="SUPFAM" id="SSF46785">
    <property type="entry name" value="Winged helix' DNA-binding domain"/>
    <property type="match status" value="1"/>
</dbReference>
<evidence type="ECO:0000313" key="3">
    <source>
        <dbReference type="EMBL" id="GGB67204.1"/>
    </source>
</evidence>
<comment type="caution">
    <text evidence="3">The sequence shown here is derived from an EMBL/GenBank/DDBJ whole genome shotgun (WGS) entry which is preliminary data.</text>
</comment>
<protein>
    <submittedName>
        <fullName evidence="3">Transcriptional regulator</fullName>
    </submittedName>
</protein>
<dbReference type="Proteomes" id="UP000628079">
    <property type="component" value="Unassembled WGS sequence"/>
</dbReference>
<gene>
    <name evidence="3" type="ORF">GCM10011314_03020</name>
</gene>
<dbReference type="CDD" id="cd00090">
    <property type="entry name" value="HTH_ARSR"/>
    <property type="match status" value="1"/>
</dbReference>
<dbReference type="GO" id="GO:0003700">
    <property type="term" value="F:DNA-binding transcription factor activity"/>
    <property type="evidence" value="ECO:0007669"/>
    <property type="project" value="InterPro"/>
</dbReference>
<dbReference type="AlphaFoldDB" id="A0A8H9FQH5"/>
<accession>A0A8H9FQH5</accession>
<dbReference type="RefSeq" id="WP_035949684.1">
    <property type="nucleotide sequence ID" value="NZ_BMEA01000001.1"/>
</dbReference>
<dbReference type="Pfam" id="PF12840">
    <property type="entry name" value="HTH_20"/>
    <property type="match status" value="1"/>
</dbReference>
<feature type="domain" description="HTH arsR-type" evidence="2">
    <location>
        <begin position="25"/>
        <end position="112"/>
    </location>
</feature>
<sequence length="202" mass="22468">MTPDERPQRPEPSPPHGVRTITDAKALSAMANPFRSRMMDALKVDGPSTASGLAARTGQAVGSASHHLKVLAEAGLVEEAPELAKDRRERWWRLVDPGTRWSRADFASDTAAVTAAYAAEALALQRQFERVQEWNANAATVPEWDDAAFATQNWMRLSPAEMREMAEEIIEVLVRWSRREVPDDGVERESVFVFSRGFPAQP</sequence>
<evidence type="ECO:0000313" key="4">
    <source>
        <dbReference type="Proteomes" id="UP000628079"/>
    </source>
</evidence>
<evidence type="ECO:0000256" key="1">
    <source>
        <dbReference type="SAM" id="MobiDB-lite"/>
    </source>
</evidence>
<evidence type="ECO:0000259" key="2">
    <source>
        <dbReference type="SMART" id="SM00418"/>
    </source>
</evidence>
<dbReference type="SMART" id="SM00418">
    <property type="entry name" value="HTH_ARSR"/>
    <property type="match status" value="1"/>
</dbReference>
<reference evidence="3" key="1">
    <citation type="journal article" date="2014" name="Int. J. Syst. Evol. Microbiol.">
        <title>Complete genome sequence of Corynebacterium casei LMG S-19264T (=DSM 44701T), isolated from a smear-ripened cheese.</title>
        <authorList>
            <consortium name="US DOE Joint Genome Institute (JGI-PGF)"/>
            <person name="Walter F."/>
            <person name="Albersmeier A."/>
            <person name="Kalinowski J."/>
            <person name="Ruckert C."/>
        </authorList>
    </citation>
    <scope>NUCLEOTIDE SEQUENCE</scope>
    <source>
        <strain evidence="3">CGMCC 1.10749</strain>
    </source>
</reference>
<proteinExistence type="predicted"/>
<dbReference type="InterPro" id="IPR011991">
    <property type="entry name" value="ArsR-like_HTH"/>
</dbReference>
<dbReference type="InterPro" id="IPR001845">
    <property type="entry name" value="HTH_ArsR_DNA-bd_dom"/>
</dbReference>
<name>A0A8H9FQH5_9MICO</name>
<dbReference type="Gene3D" id="1.10.10.10">
    <property type="entry name" value="Winged helix-like DNA-binding domain superfamily/Winged helix DNA-binding domain"/>
    <property type="match status" value="1"/>
</dbReference>
<reference evidence="3" key="2">
    <citation type="submission" date="2020-09" db="EMBL/GenBank/DDBJ databases">
        <authorList>
            <person name="Sun Q."/>
            <person name="Zhou Y."/>
        </authorList>
    </citation>
    <scope>NUCLEOTIDE SEQUENCE</scope>
    <source>
        <strain evidence="3">CGMCC 1.10749</strain>
    </source>
</reference>
<dbReference type="EMBL" id="BMEA01000001">
    <property type="protein sequence ID" value="GGB67204.1"/>
    <property type="molecule type" value="Genomic_DNA"/>
</dbReference>